<evidence type="ECO:0000313" key="1">
    <source>
        <dbReference type="EMBL" id="MBO8445909.1"/>
    </source>
</evidence>
<dbReference type="Gene3D" id="2.180.10.10">
    <property type="entry name" value="RHS repeat-associated core"/>
    <property type="match status" value="1"/>
</dbReference>
<gene>
    <name evidence="1" type="ORF">IAC23_09530</name>
</gene>
<proteinExistence type="predicted"/>
<comment type="caution">
    <text evidence="1">The sequence shown here is derived from an EMBL/GenBank/DDBJ whole genome shotgun (WGS) entry which is preliminary data.</text>
</comment>
<evidence type="ECO:0000313" key="2">
    <source>
        <dbReference type="Proteomes" id="UP000823619"/>
    </source>
</evidence>
<dbReference type="EMBL" id="JADIMO010000121">
    <property type="protein sequence ID" value="MBO8445909.1"/>
    <property type="molecule type" value="Genomic_DNA"/>
</dbReference>
<protein>
    <submittedName>
        <fullName evidence="1">Uncharacterized protein</fullName>
    </submittedName>
</protein>
<accession>A0A9D9EDR6</accession>
<reference evidence="1" key="1">
    <citation type="submission" date="2020-10" db="EMBL/GenBank/DDBJ databases">
        <authorList>
            <person name="Gilroy R."/>
        </authorList>
    </citation>
    <scope>NUCLEOTIDE SEQUENCE</scope>
    <source>
        <strain evidence="1">D5-748</strain>
    </source>
</reference>
<organism evidence="1 2">
    <name type="scientific">Candidatus Cryptobacteroides merdavium</name>
    <dbReference type="NCBI Taxonomy" id="2840769"/>
    <lineage>
        <taxon>Bacteria</taxon>
        <taxon>Pseudomonadati</taxon>
        <taxon>Bacteroidota</taxon>
        <taxon>Bacteroidia</taxon>
        <taxon>Bacteroidales</taxon>
        <taxon>Candidatus Cryptobacteroides</taxon>
    </lineage>
</organism>
<dbReference type="Proteomes" id="UP000823619">
    <property type="component" value="Unassembled WGS sequence"/>
</dbReference>
<reference evidence="1" key="2">
    <citation type="journal article" date="2021" name="PeerJ">
        <title>Extensive microbial diversity within the chicken gut microbiome revealed by metagenomics and culture.</title>
        <authorList>
            <person name="Gilroy R."/>
            <person name="Ravi A."/>
            <person name="Getino M."/>
            <person name="Pursley I."/>
            <person name="Horton D.L."/>
            <person name="Alikhan N.F."/>
            <person name="Baker D."/>
            <person name="Gharbi K."/>
            <person name="Hall N."/>
            <person name="Watson M."/>
            <person name="Adriaenssens E.M."/>
            <person name="Foster-Nyarko E."/>
            <person name="Jarju S."/>
            <person name="Secka A."/>
            <person name="Antonio M."/>
            <person name="Oren A."/>
            <person name="Chaudhuri R.R."/>
            <person name="La Ragione R."/>
            <person name="Hildebrand F."/>
            <person name="Pallen M.J."/>
        </authorList>
    </citation>
    <scope>NUCLEOTIDE SEQUENCE</scope>
    <source>
        <strain evidence="1">D5-748</strain>
    </source>
</reference>
<sequence>MKRDDSVTVERYSYTWDNMDRPLQVRHSLGYGAEVVLTDLSYDLLGRVAEDRRNGNDSLRTAYSYNIRSWQTGIESPLFTEHLYREDRREGRGSNTPRYSGGISGTDWCLSGEKSRGYDYFYDGLDRLTGASYLEDENRLCSVNGVSGITWDRNGNLTSDTSAGIVSVSWNSLNLPERFGTVSAGNPVDFVDPDGMDYYMFDSNGKYQQKIQAEGTHRILIHSIGTLESGEEYDQYTFVDFADPESDPESIDSGEIDQLVFVSEEISSVLEVFVESDLSLEGFYNGSAGGAKYARKHNLLRRR</sequence>
<name>A0A9D9EDR6_9BACT</name>
<dbReference type="AlphaFoldDB" id="A0A9D9EDR6"/>